<dbReference type="SMART" id="SM00875">
    <property type="entry name" value="BACK"/>
    <property type="match status" value="1"/>
</dbReference>
<dbReference type="PANTHER" id="PTHR24412:SF491">
    <property type="entry name" value="KELCH REPEAT AND BTB DOMAIN-CONTAINING PROTEIN 12"/>
    <property type="match status" value="1"/>
</dbReference>
<name>C3ZY77_BRAFL</name>
<dbReference type="CDD" id="cd18186">
    <property type="entry name" value="BTB_POZ_ZBTB_KLHL-like"/>
    <property type="match status" value="1"/>
</dbReference>
<dbReference type="EMBL" id="GG666722">
    <property type="protein sequence ID" value="EEN42508.1"/>
    <property type="molecule type" value="Genomic_DNA"/>
</dbReference>
<dbReference type="Gene3D" id="2.120.10.80">
    <property type="entry name" value="Kelch-type beta propeller"/>
    <property type="match status" value="1"/>
</dbReference>
<gene>
    <name evidence="4" type="ORF">BRAFLDRAFT_75136</name>
</gene>
<proteinExistence type="predicted"/>
<accession>C3ZY77</accession>
<dbReference type="SMART" id="SM00225">
    <property type="entry name" value="BTB"/>
    <property type="match status" value="1"/>
</dbReference>
<dbReference type="Gene3D" id="1.25.40.420">
    <property type="match status" value="1"/>
</dbReference>
<dbReference type="InterPro" id="IPR011705">
    <property type="entry name" value="BACK"/>
</dbReference>
<dbReference type="InterPro" id="IPR000210">
    <property type="entry name" value="BTB/POZ_dom"/>
</dbReference>
<protein>
    <recommendedName>
        <fullName evidence="3">BTB domain-containing protein</fullName>
    </recommendedName>
</protein>
<dbReference type="InParanoid" id="C3ZY77"/>
<reference evidence="4" key="1">
    <citation type="journal article" date="2008" name="Nature">
        <title>The amphioxus genome and the evolution of the chordate karyotype.</title>
        <authorList>
            <consortium name="US DOE Joint Genome Institute (JGI-PGF)"/>
            <person name="Putnam N.H."/>
            <person name="Butts T."/>
            <person name="Ferrier D.E.K."/>
            <person name="Furlong R.F."/>
            <person name="Hellsten U."/>
            <person name="Kawashima T."/>
            <person name="Robinson-Rechavi M."/>
            <person name="Shoguchi E."/>
            <person name="Terry A."/>
            <person name="Yu J.-K."/>
            <person name="Benito-Gutierrez E.L."/>
            <person name="Dubchak I."/>
            <person name="Garcia-Fernandez J."/>
            <person name="Gibson-Brown J.J."/>
            <person name="Grigoriev I.V."/>
            <person name="Horton A.C."/>
            <person name="de Jong P.J."/>
            <person name="Jurka J."/>
            <person name="Kapitonov V.V."/>
            <person name="Kohara Y."/>
            <person name="Kuroki Y."/>
            <person name="Lindquist E."/>
            <person name="Lucas S."/>
            <person name="Osoegawa K."/>
            <person name="Pennacchio L.A."/>
            <person name="Salamov A.A."/>
            <person name="Satou Y."/>
            <person name="Sauka-Spengler T."/>
            <person name="Schmutz J."/>
            <person name="Shin-I T."/>
            <person name="Toyoda A."/>
            <person name="Bronner-Fraser M."/>
            <person name="Fujiyama A."/>
            <person name="Holland L.Z."/>
            <person name="Holland P.W.H."/>
            <person name="Satoh N."/>
            <person name="Rokhsar D.S."/>
        </authorList>
    </citation>
    <scope>NUCLEOTIDE SEQUENCE [LARGE SCALE GENOMIC DNA]</scope>
    <source>
        <strain evidence="4">S238N-H82</strain>
        <tissue evidence="4">Testes</tissue>
    </source>
</reference>
<dbReference type="InterPro" id="IPR015915">
    <property type="entry name" value="Kelch-typ_b-propeller"/>
</dbReference>
<dbReference type="eggNOG" id="KOG4441">
    <property type="taxonomic scope" value="Eukaryota"/>
</dbReference>
<dbReference type="InterPro" id="IPR011333">
    <property type="entry name" value="SKP1/BTB/POZ_sf"/>
</dbReference>
<evidence type="ECO:0000256" key="1">
    <source>
        <dbReference type="ARBA" id="ARBA00022441"/>
    </source>
</evidence>
<dbReference type="FunFam" id="1.25.40.420:FF:000001">
    <property type="entry name" value="Kelch-like family member 12"/>
    <property type="match status" value="1"/>
</dbReference>
<organism>
    <name type="scientific">Branchiostoma floridae</name>
    <name type="common">Florida lancelet</name>
    <name type="synonym">Amphioxus</name>
    <dbReference type="NCBI Taxonomy" id="7739"/>
    <lineage>
        <taxon>Eukaryota</taxon>
        <taxon>Metazoa</taxon>
        <taxon>Chordata</taxon>
        <taxon>Cephalochordata</taxon>
        <taxon>Leptocardii</taxon>
        <taxon>Amphioxiformes</taxon>
        <taxon>Branchiostomatidae</taxon>
        <taxon>Branchiostoma</taxon>
    </lineage>
</organism>
<keyword evidence="2" id="KW-0677">Repeat</keyword>
<dbReference type="Pfam" id="PF07707">
    <property type="entry name" value="BACK"/>
    <property type="match status" value="1"/>
</dbReference>
<dbReference type="AlphaFoldDB" id="C3ZY77"/>
<evidence type="ECO:0000259" key="3">
    <source>
        <dbReference type="PROSITE" id="PS50097"/>
    </source>
</evidence>
<feature type="domain" description="BTB" evidence="3">
    <location>
        <begin position="252"/>
        <end position="324"/>
    </location>
</feature>
<dbReference type="PANTHER" id="PTHR24412">
    <property type="entry name" value="KELCH PROTEIN"/>
    <property type="match status" value="1"/>
</dbReference>
<evidence type="ECO:0000256" key="2">
    <source>
        <dbReference type="ARBA" id="ARBA00022737"/>
    </source>
</evidence>
<dbReference type="SUPFAM" id="SSF54695">
    <property type="entry name" value="POZ domain"/>
    <property type="match status" value="1"/>
</dbReference>
<sequence>MSTKLLSYSVPYRLHHLSSILPHIRFNLLTSDDTAAMLEHPLVMEDPGSSEVIRNVVRRGASNMKARFGIGAEEMVLFFQARSELSPKEDRWSKRTPLTTRDDPFWIGIAMGTEIFCSNMDFTFVSVYDTEEDRWQQLPVWDRPLEDEDIDYTANFFILENQLYVHLNNDKSGCQHQHVLVYDRCEGVWRELDVTFPYVDWNCPPVVARVYLPAADQETHVSAVCPRPYKDESYLHGFLGTVGNFQKDGVLQDVVIEVEGQRFPCHRLVLSAASPYFRAMFTSDMAESRQKTVVLQVASIEDFCSLCVNQLTEIISHDELNVKEETTVWEAVVRWVQHSREDRLQHLPSILSHIRFNLLTSDDTTAILEHTLVREDPRCSEVIRDVVQKGNTDLRPRHGMFTEMMLMFDFMRCKEIFFMNPREGKYINCSYKPEDLSCITDIVVTSDNNIYILQLKMEAGNQLSLFKYNHAKNAWEQAGVSSVTGEPVYDQAFGATSLIALGGILYFIRVDPVDYEEHRRLQMRKYDPHSNQWQECSQLGLGETIDDIGTFSCGPNLYYLSHTTLHCYDPSMDMWYKRTPPMTITYLEIHAAVAIGTEIFCTDFEFTQTMVYDTESDCWQIRQGWPNPGNFSVEGCQNLFVLENQLHILLTCLRDSHTGNIYQEDYIYLVYVYDRSADAWRELKANLPYKKYHTYYSCSPVARIYLPYLKGT</sequence>
<keyword evidence="1" id="KW-0880">Kelch repeat</keyword>
<dbReference type="SUPFAM" id="SSF117281">
    <property type="entry name" value="Kelch motif"/>
    <property type="match status" value="2"/>
</dbReference>
<dbReference type="PROSITE" id="PS50097">
    <property type="entry name" value="BTB"/>
    <property type="match status" value="1"/>
</dbReference>
<evidence type="ECO:0000313" key="4">
    <source>
        <dbReference type="EMBL" id="EEN42508.1"/>
    </source>
</evidence>